<reference evidence="3" key="1">
    <citation type="submission" date="2017-04" db="EMBL/GenBank/DDBJ databases">
        <authorList>
            <person name="Varghese N."/>
            <person name="Submissions S."/>
        </authorList>
    </citation>
    <scope>NUCLEOTIDE SEQUENCE [LARGE SCALE GENOMIC DNA]</scope>
    <source>
        <strain evidence="3">DSM 12126</strain>
    </source>
</reference>
<keyword evidence="1" id="KW-0472">Membrane</keyword>
<feature type="transmembrane region" description="Helical" evidence="1">
    <location>
        <begin position="68"/>
        <end position="91"/>
    </location>
</feature>
<keyword evidence="1" id="KW-0812">Transmembrane</keyword>
<dbReference type="RefSeq" id="WP_084240626.1">
    <property type="nucleotide sequence ID" value="NZ_FWXT01000003.1"/>
</dbReference>
<name>A0A1W2DII3_9SPHI</name>
<dbReference type="OrthoDB" id="772995at2"/>
<evidence type="ECO:0000313" key="2">
    <source>
        <dbReference type="EMBL" id="SMC97234.1"/>
    </source>
</evidence>
<gene>
    <name evidence="2" type="ORF">SAMN04488524_3858</name>
</gene>
<evidence type="ECO:0000256" key="1">
    <source>
        <dbReference type="SAM" id="Phobius"/>
    </source>
</evidence>
<dbReference type="STRING" id="151894.SAMN04488524_3858"/>
<evidence type="ECO:0000313" key="3">
    <source>
        <dbReference type="Proteomes" id="UP000192756"/>
    </source>
</evidence>
<protein>
    <submittedName>
        <fullName evidence="2">Uncharacterized protein</fullName>
    </submittedName>
</protein>
<keyword evidence="3" id="KW-1185">Reference proteome</keyword>
<dbReference type="EMBL" id="FWXT01000003">
    <property type="protein sequence ID" value="SMC97234.1"/>
    <property type="molecule type" value="Genomic_DNA"/>
</dbReference>
<accession>A0A1W2DII3</accession>
<proteinExistence type="predicted"/>
<dbReference type="AlphaFoldDB" id="A0A1W2DII3"/>
<sequence>MAKREIKCPDCAGWTEWQEQLYDRCKLCNALLEQHKIDKIAELKAQKDIEDEMEQARLAKQNPFLKKLGNYASTLFIGFILLITALIVLAAG</sequence>
<keyword evidence="1" id="KW-1133">Transmembrane helix</keyword>
<organism evidence="2 3">
    <name type="scientific">Pedobacter africanus</name>
    <dbReference type="NCBI Taxonomy" id="151894"/>
    <lineage>
        <taxon>Bacteria</taxon>
        <taxon>Pseudomonadati</taxon>
        <taxon>Bacteroidota</taxon>
        <taxon>Sphingobacteriia</taxon>
        <taxon>Sphingobacteriales</taxon>
        <taxon>Sphingobacteriaceae</taxon>
        <taxon>Pedobacter</taxon>
    </lineage>
</organism>
<dbReference type="Proteomes" id="UP000192756">
    <property type="component" value="Unassembled WGS sequence"/>
</dbReference>